<dbReference type="EMBL" id="JACYCC010000302">
    <property type="protein sequence ID" value="KAF8669056.1"/>
    <property type="molecule type" value="Genomic_DNA"/>
</dbReference>
<protein>
    <submittedName>
        <fullName evidence="2">Uncharacterized protein</fullName>
    </submittedName>
</protein>
<feature type="compositionally biased region" description="Basic and acidic residues" evidence="1">
    <location>
        <begin position="272"/>
        <end position="286"/>
    </location>
</feature>
<comment type="caution">
    <text evidence="2">The sequence shown here is derived from an EMBL/GenBank/DDBJ whole genome shotgun (WGS) entry which is preliminary data.</text>
</comment>
<proteinExistence type="predicted"/>
<evidence type="ECO:0000313" key="2">
    <source>
        <dbReference type="EMBL" id="KAF8669056.1"/>
    </source>
</evidence>
<evidence type="ECO:0000256" key="1">
    <source>
        <dbReference type="SAM" id="MobiDB-lite"/>
    </source>
</evidence>
<feature type="region of interest" description="Disordered" evidence="1">
    <location>
        <begin position="238"/>
        <end position="286"/>
    </location>
</feature>
<organism evidence="2 3">
    <name type="scientific">Rhizoctonia solani</name>
    <dbReference type="NCBI Taxonomy" id="456999"/>
    <lineage>
        <taxon>Eukaryota</taxon>
        <taxon>Fungi</taxon>
        <taxon>Dikarya</taxon>
        <taxon>Basidiomycota</taxon>
        <taxon>Agaricomycotina</taxon>
        <taxon>Agaricomycetes</taxon>
        <taxon>Cantharellales</taxon>
        <taxon>Ceratobasidiaceae</taxon>
        <taxon>Rhizoctonia</taxon>
    </lineage>
</organism>
<sequence length="367" mass="41141">MILNSRFAEVLNGSGNDGNVYLTTFMLDFRYLQSAILTRKHTNPLSNVIHIPAQDSSSPLGPSDLREPFVTYGATYDADLRQLMPAYVLVGQYLVLQLQQEVNSKRAPHIQGACRTWDALVLLFRAQLIKYIRQLPPFDEHDKDDSPIEYWMRLSTRDNASILAYLAIKLFSIVANSMADERTGSVFTKINSPDRSNQSAELVVAMAQVLQHERRKASIVSYKRSLTMTRFRDIPGLIKSVDQPVPPSQQDVDSDVETEHSDCDEAGAETGQSDKETGLTDHLDKPQEWEIGAGLDEEPEPLWRGSIGHCEYFEVPRHDGIDLSNSFLLDLLSDAPIEEEFTPPGLVTNQTGPMLPYADLRATPTTF</sequence>
<evidence type="ECO:0000313" key="3">
    <source>
        <dbReference type="Proteomes" id="UP000650582"/>
    </source>
</evidence>
<dbReference type="AlphaFoldDB" id="A0A8H7H310"/>
<gene>
    <name evidence="2" type="ORF">RHS04_08897</name>
</gene>
<dbReference type="Proteomes" id="UP000650582">
    <property type="component" value="Unassembled WGS sequence"/>
</dbReference>
<dbReference type="InterPro" id="IPR012337">
    <property type="entry name" value="RNaseH-like_sf"/>
</dbReference>
<reference evidence="2" key="1">
    <citation type="submission" date="2020-09" db="EMBL/GenBank/DDBJ databases">
        <title>Comparative genome analyses of four rice-infecting Rhizoctonia solani isolates reveal extensive enrichment of homogalacturonan modification genes.</title>
        <authorList>
            <person name="Lee D.-Y."/>
            <person name="Jeon J."/>
            <person name="Kim K.-T."/>
            <person name="Cheong K."/>
            <person name="Song H."/>
            <person name="Choi G."/>
            <person name="Ko J."/>
            <person name="Opiyo S.O."/>
            <person name="Zuo S."/>
            <person name="Madhav S."/>
            <person name="Lee Y.-H."/>
            <person name="Wang G.-L."/>
        </authorList>
    </citation>
    <scope>NUCLEOTIDE SEQUENCE</scope>
    <source>
        <strain evidence="2">AG1-IA YN-7</strain>
    </source>
</reference>
<dbReference type="SUPFAM" id="SSF53098">
    <property type="entry name" value="Ribonuclease H-like"/>
    <property type="match status" value="1"/>
</dbReference>
<name>A0A8H7H310_9AGAM</name>
<accession>A0A8H7H310</accession>